<dbReference type="Proteomes" id="UP000186817">
    <property type="component" value="Unassembled WGS sequence"/>
</dbReference>
<keyword evidence="2" id="KW-1185">Reference proteome</keyword>
<evidence type="ECO:0008006" key="3">
    <source>
        <dbReference type="Google" id="ProtNLM"/>
    </source>
</evidence>
<accession>A0A1Q9D900</accession>
<protein>
    <recommendedName>
        <fullName evidence="3">Prolyl 4-hydroxylase alpha subunit domain-containing protein</fullName>
    </recommendedName>
</protein>
<dbReference type="AlphaFoldDB" id="A0A1Q9D900"/>
<reference evidence="1 2" key="1">
    <citation type="submission" date="2016-02" db="EMBL/GenBank/DDBJ databases">
        <title>Genome analysis of coral dinoflagellate symbionts highlights evolutionary adaptations to a symbiotic lifestyle.</title>
        <authorList>
            <person name="Aranda M."/>
            <person name="Li Y."/>
            <person name="Liew Y.J."/>
            <person name="Baumgarten S."/>
            <person name="Simakov O."/>
            <person name="Wilson M."/>
            <person name="Piel J."/>
            <person name="Ashoor H."/>
            <person name="Bougouffa S."/>
            <person name="Bajic V.B."/>
            <person name="Ryu T."/>
            <person name="Ravasi T."/>
            <person name="Bayer T."/>
            <person name="Micklem G."/>
            <person name="Kim H."/>
            <person name="Bhak J."/>
            <person name="Lajeunesse T.C."/>
            <person name="Voolstra C.R."/>
        </authorList>
    </citation>
    <scope>NUCLEOTIDE SEQUENCE [LARGE SCALE GENOMIC DNA]</scope>
    <source>
        <strain evidence="1 2">CCMP2467</strain>
    </source>
</reference>
<dbReference type="Gene3D" id="2.60.120.620">
    <property type="entry name" value="q2cbj1_9rhob like domain"/>
    <property type="match status" value="1"/>
</dbReference>
<dbReference type="OrthoDB" id="407954at2759"/>
<evidence type="ECO:0000313" key="1">
    <source>
        <dbReference type="EMBL" id="OLP91608.1"/>
    </source>
</evidence>
<name>A0A1Q9D900_SYMMI</name>
<organism evidence="1 2">
    <name type="scientific">Symbiodinium microadriaticum</name>
    <name type="common">Dinoflagellate</name>
    <name type="synonym">Zooxanthella microadriatica</name>
    <dbReference type="NCBI Taxonomy" id="2951"/>
    <lineage>
        <taxon>Eukaryota</taxon>
        <taxon>Sar</taxon>
        <taxon>Alveolata</taxon>
        <taxon>Dinophyceae</taxon>
        <taxon>Suessiales</taxon>
        <taxon>Symbiodiniaceae</taxon>
        <taxon>Symbiodinium</taxon>
    </lineage>
</organism>
<dbReference type="EMBL" id="LSRX01000657">
    <property type="protein sequence ID" value="OLP91608.1"/>
    <property type="molecule type" value="Genomic_DNA"/>
</dbReference>
<sequence length="660" mass="72409">MLKVMAAMAGDVLYNLCTGYYEEGRPTSKERTAERKKNCLLCIQRVLEVAVGPGDLLSSDVRADIAAEAYAAWGDCQGCLTAKSQGLPAEGTDFAQYNLEEISHDFVTTGPFRDLVHAIVNRQQKLDEAFFKTVVERLRQHFGEGDKMLGEEDFQAMAVELATLSALCTGVRAFCAAAGYAAPELPSRPTPSEPGRFRRVADYSTGSLKTDRSIAWGPTLPTSQLRKEVTDRFGINRSLWLFSGDLPMGPTSKASAAPLTCWELLKYMDVMYAPVGDIPRLAVSETALLGGGQHPLHQEIAALAHAVASPENAAKILVAREALLAKSNEHVLLDTAGIIGFFATITVVVDFTGHYSDDILKKTEMMAAVISGGRRFRATLRSRVGCTPLFSQKGRGKACVVQAEVIPPAEGDWIHVEWPCQAEDGGAVAKIWFKVLVAAVDLQRSKYLLRFSDGEEESVPAEPSEHQDSSGFVHSFTIEEEFLEFCDGLHAHRQEVGDKSRGDSEHGEPLCGGLISVLVRRDALPEKQKDMYNRLHQRCIEEVPKAWPGWIQKAAGKAGKARPSQDLRLLQYFEGAQFKAHVDSGWACQALIYLNEDFRGGCTEFPNLRARYRPVLMWRSVSVGFKGTIPGSMEDHPAQHVANEVFGGTKKVVSLHLVLA</sequence>
<evidence type="ECO:0000313" key="2">
    <source>
        <dbReference type="Proteomes" id="UP000186817"/>
    </source>
</evidence>
<comment type="caution">
    <text evidence="1">The sequence shown here is derived from an EMBL/GenBank/DDBJ whole genome shotgun (WGS) entry which is preliminary data.</text>
</comment>
<proteinExistence type="predicted"/>
<gene>
    <name evidence="1" type="ORF">AK812_SmicGene26668</name>
</gene>